<proteinExistence type="predicted"/>
<keyword evidence="2" id="KW-1185">Reference proteome</keyword>
<dbReference type="OrthoDB" id="2398629at2759"/>
<dbReference type="Proteomes" id="UP000789342">
    <property type="component" value="Unassembled WGS sequence"/>
</dbReference>
<comment type="caution">
    <text evidence="1">The sequence shown here is derived from an EMBL/GenBank/DDBJ whole genome shotgun (WGS) entry which is preliminary data.</text>
</comment>
<gene>
    <name evidence="1" type="ORF">AMORRO_LOCUS15047</name>
</gene>
<evidence type="ECO:0000313" key="2">
    <source>
        <dbReference type="Proteomes" id="UP000789342"/>
    </source>
</evidence>
<sequence>SRELSAEIESDSGELSAEIKSDIESIQLLIDKLDFKEPMMAEEYINVDDNVMTGGGLTDEEIVEMVCPSNKEFKEVNNEITVRPIVLVKEVLGDVSNAIEFLINPLEDFTSDVKMILELRKVQSQLWTYYMSKKKQSTID</sequence>
<name>A0A9N9IR00_9GLOM</name>
<organism evidence="1 2">
    <name type="scientific">Acaulospora morrowiae</name>
    <dbReference type="NCBI Taxonomy" id="94023"/>
    <lineage>
        <taxon>Eukaryota</taxon>
        <taxon>Fungi</taxon>
        <taxon>Fungi incertae sedis</taxon>
        <taxon>Mucoromycota</taxon>
        <taxon>Glomeromycotina</taxon>
        <taxon>Glomeromycetes</taxon>
        <taxon>Diversisporales</taxon>
        <taxon>Acaulosporaceae</taxon>
        <taxon>Acaulospora</taxon>
    </lineage>
</organism>
<reference evidence="1" key="1">
    <citation type="submission" date="2021-06" db="EMBL/GenBank/DDBJ databases">
        <authorList>
            <person name="Kallberg Y."/>
            <person name="Tangrot J."/>
            <person name="Rosling A."/>
        </authorList>
    </citation>
    <scope>NUCLEOTIDE SEQUENCE</scope>
    <source>
        <strain evidence="1">CL551</strain>
    </source>
</reference>
<feature type="non-terminal residue" evidence="1">
    <location>
        <position position="140"/>
    </location>
</feature>
<protein>
    <submittedName>
        <fullName evidence="1">18514_t:CDS:1</fullName>
    </submittedName>
</protein>
<feature type="non-terminal residue" evidence="1">
    <location>
        <position position="1"/>
    </location>
</feature>
<dbReference type="EMBL" id="CAJVPV010033014">
    <property type="protein sequence ID" value="CAG8746095.1"/>
    <property type="molecule type" value="Genomic_DNA"/>
</dbReference>
<evidence type="ECO:0000313" key="1">
    <source>
        <dbReference type="EMBL" id="CAG8746095.1"/>
    </source>
</evidence>
<accession>A0A9N9IR00</accession>
<dbReference type="AlphaFoldDB" id="A0A9N9IR00"/>